<feature type="binding site" evidence="7">
    <location>
        <position position="101"/>
    </location>
    <ligand>
        <name>S-adenosyl-L-methionine</name>
        <dbReference type="ChEBI" id="CHEBI:59789"/>
    </ligand>
</feature>
<comment type="function">
    <text evidence="7">Specifically methylates the N4 position of cytidine in position 1402 (C1402) of 16S rRNA.</text>
</comment>
<dbReference type="Gene3D" id="3.40.50.150">
    <property type="entry name" value="Vaccinia Virus protein VP39"/>
    <property type="match status" value="1"/>
</dbReference>
<dbReference type="GO" id="GO:0070475">
    <property type="term" value="P:rRNA base methylation"/>
    <property type="evidence" value="ECO:0007669"/>
    <property type="project" value="UniProtKB-UniRule"/>
</dbReference>
<dbReference type="Pfam" id="PF01795">
    <property type="entry name" value="Methyltransf_5"/>
    <property type="match status" value="1"/>
</dbReference>
<comment type="caution">
    <text evidence="8">The sequence shown here is derived from an EMBL/GenBank/DDBJ whole genome shotgun (WGS) entry which is preliminary data.</text>
</comment>
<accession>A0A3D8JAY7</accession>
<evidence type="ECO:0000256" key="5">
    <source>
        <dbReference type="ARBA" id="ARBA00022679"/>
    </source>
</evidence>
<feature type="binding site" evidence="7">
    <location>
        <position position="108"/>
    </location>
    <ligand>
        <name>S-adenosyl-L-methionine</name>
        <dbReference type="ChEBI" id="CHEBI:59789"/>
    </ligand>
</feature>
<dbReference type="InterPro" id="IPR029063">
    <property type="entry name" value="SAM-dependent_MTases_sf"/>
</dbReference>
<feature type="binding site" evidence="7">
    <location>
        <begin position="34"/>
        <end position="36"/>
    </location>
    <ligand>
        <name>S-adenosyl-L-methionine</name>
        <dbReference type="ChEBI" id="CHEBI:59789"/>
    </ligand>
</feature>
<evidence type="ECO:0000256" key="4">
    <source>
        <dbReference type="ARBA" id="ARBA00022603"/>
    </source>
</evidence>
<dbReference type="NCBIfam" id="TIGR00006">
    <property type="entry name" value="16S rRNA (cytosine(1402)-N(4))-methyltransferase RsmH"/>
    <property type="match status" value="1"/>
</dbReference>
<reference evidence="8 9" key="1">
    <citation type="submission" date="2018-04" db="EMBL/GenBank/DDBJ databases">
        <title>Novel Campyloabacter and Helicobacter Species and Strains.</title>
        <authorList>
            <person name="Mannion A.J."/>
            <person name="Shen Z."/>
            <person name="Fox J.G."/>
        </authorList>
    </citation>
    <scope>NUCLEOTIDE SEQUENCE [LARGE SCALE GENOMIC DNA]</scope>
    <source>
        <strain evidence="8 9">MIT 04-9362</strain>
    </source>
</reference>
<dbReference type="InterPro" id="IPR002903">
    <property type="entry name" value="RsmH"/>
</dbReference>
<comment type="catalytic activity">
    <reaction evidence="7">
        <text>cytidine(1402) in 16S rRNA + S-adenosyl-L-methionine = N(4)-methylcytidine(1402) in 16S rRNA + S-adenosyl-L-homocysteine + H(+)</text>
        <dbReference type="Rhea" id="RHEA:42928"/>
        <dbReference type="Rhea" id="RHEA-COMP:10286"/>
        <dbReference type="Rhea" id="RHEA-COMP:10287"/>
        <dbReference type="ChEBI" id="CHEBI:15378"/>
        <dbReference type="ChEBI" id="CHEBI:57856"/>
        <dbReference type="ChEBI" id="CHEBI:59789"/>
        <dbReference type="ChEBI" id="CHEBI:74506"/>
        <dbReference type="ChEBI" id="CHEBI:82748"/>
        <dbReference type="EC" id="2.1.1.199"/>
    </reaction>
</comment>
<dbReference type="PIRSF" id="PIRSF004486">
    <property type="entry name" value="MraW"/>
    <property type="match status" value="1"/>
</dbReference>
<organism evidence="8 9">
    <name type="scientific">Helicobacter anseris</name>
    <dbReference type="NCBI Taxonomy" id="375926"/>
    <lineage>
        <taxon>Bacteria</taxon>
        <taxon>Pseudomonadati</taxon>
        <taxon>Campylobacterota</taxon>
        <taxon>Epsilonproteobacteria</taxon>
        <taxon>Campylobacterales</taxon>
        <taxon>Helicobacteraceae</taxon>
        <taxon>Helicobacter</taxon>
    </lineage>
</organism>
<proteinExistence type="inferred from homology"/>
<dbReference type="EMBL" id="NXLX01000002">
    <property type="protein sequence ID" value="RDU74470.1"/>
    <property type="molecule type" value="Genomic_DNA"/>
</dbReference>
<dbReference type="Gene3D" id="1.10.150.170">
    <property type="entry name" value="Putative methyltransferase TM0872, insert domain"/>
    <property type="match status" value="1"/>
</dbReference>
<gene>
    <name evidence="7" type="primary">rsmH</name>
    <name evidence="8" type="ORF">CQA57_01485</name>
</gene>
<dbReference type="GO" id="GO:0071424">
    <property type="term" value="F:rRNA (cytosine-N4-)-methyltransferase activity"/>
    <property type="evidence" value="ECO:0007669"/>
    <property type="project" value="UniProtKB-UniRule"/>
</dbReference>
<evidence type="ECO:0000256" key="3">
    <source>
        <dbReference type="ARBA" id="ARBA00022552"/>
    </source>
</evidence>
<protein>
    <recommendedName>
        <fullName evidence="7">Ribosomal RNA small subunit methyltransferase H</fullName>
        <ecNumber evidence="7">2.1.1.199</ecNumber>
    </recommendedName>
    <alternativeName>
        <fullName evidence="7">16S rRNA m(4)C1402 methyltransferase</fullName>
    </alternativeName>
    <alternativeName>
        <fullName evidence="7">rRNA (cytosine-N(4)-)-methyltransferase RsmH</fullName>
    </alternativeName>
</protein>
<dbReference type="HAMAP" id="MF_01007">
    <property type="entry name" value="16SrRNA_methyltr_H"/>
    <property type="match status" value="1"/>
</dbReference>
<keyword evidence="4 7" id="KW-0489">Methyltransferase</keyword>
<keyword evidence="6 7" id="KW-0949">S-adenosyl-L-methionine</keyword>
<dbReference type="PANTHER" id="PTHR11265:SF0">
    <property type="entry name" value="12S RRNA N4-METHYLCYTIDINE METHYLTRANSFERASE"/>
    <property type="match status" value="1"/>
</dbReference>
<dbReference type="InterPro" id="IPR023397">
    <property type="entry name" value="SAM-dep_MeTrfase_MraW_recog"/>
</dbReference>
<keyword evidence="3 7" id="KW-0698">rRNA processing</keyword>
<dbReference type="SUPFAM" id="SSF81799">
    <property type="entry name" value="Putative methyltransferase TM0872, insert domain"/>
    <property type="match status" value="1"/>
</dbReference>
<keyword evidence="5 7" id="KW-0808">Transferase</keyword>
<keyword evidence="9" id="KW-1185">Reference proteome</keyword>
<dbReference type="SUPFAM" id="SSF53335">
    <property type="entry name" value="S-adenosyl-L-methionine-dependent methyltransferases"/>
    <property type="match status" value="1"/>
</dbReference>
<keyword evidence="2 7" id="KW-0963">Cytoplasm</keyword>
<sequence length="303" mass="35075">MQKIPHIPVLLNEVLDIFASIKEGIIIDCTLGFGGHTKALLEQNKNIKIIGIDRDADARNFNQEFLIQYKDRFECFAGNFGDSIKILIDRYGNQIKGILADIGVSSFQIDTPHRGFGFESDILDMRMDREKNLDAKYILNHYGAYDLENIFRNFGELKEAKKLASLIIQERNKQEFLYAKDFNSFLKKYFKNPKILPLVYQAIRIEVNQELEELQKLLTYSSDLRDVILCIITFHSLEDRMVKQAFRDFSQSCICPKESFKCTCGDNHQKGFLLTKKPLIAAKEELKANSRARSAKLRAFYFQ</sequence>
<evidence type="ECO:0000256" key="7">
    <source>
        <dbReference type="HAMAP-Rule" id="MF_01007"/>
    </source>
</evidence>
<dbReference type="Proteomes" id="UP000256695">
    <property type="component" value="Unassembled WGS sequence"/>
</dbReference>
<dbReference type="OrthoDB" id="9806637at2"/>
<evidence type="ECO:0000256" key="2">
    <source>
        <dbReference type="ARBA" id="ARBA00022490"/>
    </source>
</evidence>
<dbReference type="GO" id="GO:0005737">
    <property type="term" value="C:cytoplasm"/>
    <property type="evidence" value="ECO:0007669"/>
    <property type="project" value="UniProtKB-SubCell"/>
</dbReference>
<evidence type="ECO:0000313" key="9">
    <source>
        <dbReference type="Proteomes" id="UP000256695"/>
    </source>
</evidence>
<evidence type="ECO:0000256" key="1">
    <source>
        <dbReference type="ARBA" id="ARBA00010396"/>
    </source>
</evidence>
<evidence type="ECO:0000313" key="8">
    <source>
        <dbReference type="EMBL" id="RDU74470.1"/>
    </source>
</evidence>
<feature type="binding site" evidence="7">
    <location>
        <position position="80"/>
    </location>
    <ligand>
        <name>S-adenosyl-L-methionine</name>
        <dbReference type="ChEBI" id="CHEBI:59789"/>
    </ligand>
</feature>
<comment type="subcellular location">
    <subcellularLocation>
        <location evidence="7">Cytoplasm</location>
    </subcellularLocation>
</comment>
<dbReference type="AlphaFoldDB" id="A0A3D8JAY7"/>
<comment type="similarity">
    <text evidence="1 7">Belongs to the methyltransferase superfamily. RsmH family.</text>
</comment>
<dbReference type="RefSeq" id="WP_115578525.1">
    <property type="nucleotide sequence ID" value="NZ_NXLX01000002.1"/>
</dbReference>
<dbReference type="PANTHER" id="PTHR11265">
    <property type="entry name" value="S-ADENOSYL-METHYLTRANSFERASE MRAW"/>
    <property type="match status" value="1"/>
</dbReference>
<name>A0A3D8JAY7_9HELI</name>
<feature type="binding site" evidence="7">
    <location>
        <position position="53"/>
    </location>
    <ligand>
        <name>S-adenosyl-L-methionine</name>
        <dbReference type="ChEBI" id="CHEBI:59789"/>
    </ligand>
</feature>
<evidence type="ECO:0000256" key="6">
    <source>
        <dbReference type="ARBA" id="ARBA00022691"/>
    </source>
</evidence>
<dbReference type="EC" id="2.1.1.199" evidence="7"/>